<accession>A0AC34FW07</accession>
<sequence>MQFKASQRLLNPNLSEKVMAEDIKTTLYAFLGRKKLGCPEYNVNEERRGKGAVRYKCELRVPNMNYLGIGCSTSKKNAMSNAARDFGMYLIRENLCTTSDLPNLLEGDMEGAAPPPNLNFNSGPSPSPSSFDVKQPYHNMRPPPSSAPYGAVNVPRMPEHRPKTEHDQYIEQKAAEVAQSENVDMGQFSV</sequence>
<reference evidence="2" key="1">
    <citation type="submission" date="2022-11" db="UniProtKB">
        <authorList>
            <consortium name="WormBaseParasite"/>
        </authorList>
    </citation>
    <scope>IDENTIFICATION</scope>
</reference>
<organism evidence="1 2">
    <name type="scientific">Panagrolaimus sp. ES5</name>
    <dbReference type="NCBI Taxonomy" id="591445"/>
    <lineage>
        <taxon>Eukaryota</taxon>
        <taxon>Metazoa</taxon>
        <taxon>Ecdysozoa</taxon>
        <taxon>Nematoda</taxon>
        <taxon>Chromadorea</taxon>
        <taxon>Rhabditida</taxon>
        <taxon>Tylenchina</taxon>
        <taxon>Panagrolaimomorpha</taxon>
        <taxon>Panagrolaimoidea</taxon>
        <taxon>Panagrolaimidae</taxon>
        <taxon>Panagrolaimus</taxon>
    </lineage>
</organism>
<evidence type="ECO:0000313" key="1">
    <source>
        <dbReference type="Proteomes" id="UP000887579"/>
    </source>
</evidence>
<dbReference type="Proteomes" id="UP000887579">
    <property type="component" value="Unplaced"/>
</dbReference>
<name>A0AC34FW07_9BILA</name>
<protein>
    <submittedName>
        <fullName evidence="2">DRBM domain-containing protein</fullName>
    </submittedName>
</protein>
<evidence type="ECO:0000313" key="2">
    <source>
        <dbReference type="WBParaSite" id="ES5_v2.g21196.t1"/>
    </source>
</evidence>
<proteinExistence type="predicted"/>
<dbReference type="WBParaSite" id="ES5_v2.g21196.t1">
    <property type="protein sequence ID" value="ES5_v2.g21196.t1"/>
    <property type="gene ID" value="ES5_v2.g21196"/>
</dbReference>